<keyword evidence="3" id="KW-1185">Reference proteome</keyword>
<proteinExistence type="predicted"/>
<keyword evidence="1" id="KW-0472">Membrane</keyword>
<sequence>MKGITGLLRTIIAVIAWFVFACGIVLAGIGVYEFMIVFTHLDDGVHHTPSLMIIGLLHAVDLFLIAIVFFVMALGFFILFSDPDAQLPVRLPEWLRIKNFTQLKIILWEAILTTLVVLWLASLVERRIKFDTLDLPSSLYVPAAVLLISISLFLLKKGEH</sequence>
<dbReference type="AlphaFoldDB" id="A0AAP2DRY2"/>
<keyword evidence="1" id="KW-0812">Transmembrane</keyword>
<dbReference type="Pfam" id="PF03350">
    <property type="entry name" value="UPF0114"/>
    <property type="match status" value="1"/>
</dbReference>
<feature type="transmembrane region" description="Helical" evidence="1">
    <location>
        <begin position="52"/>
        <end position="80"/>
    </location>
</feature>
<protein>
    <submittedName>
        <fullName evidence="2">YqhA family protein</fullName>
    </submittedName>
</protein>
<accession>A0AAP2DRY2</accession>
<evidence type="ECO:0000313" key="3">
    <source>
        <dbReference type="Proteomes" id="UP001319200"/>
    </source>
</evidence>
<feature type="transmembrane region" description="Helical" evidence="1">
    <location>
        <begin position="105"/>
        <end position="124"/>
    </location>
</feature>
<evidence type="ECO:0000313" key="2">
    <source>
        <dbReference type="EMBL" id="MBT1699299.1"/>
    </source>
</evidence>
<evidence type="ECO:0000256" key="1">
    <source>
        <dbReference type="SAM" id="Phobius"/>
    </source>
</evidence>
<dbReference type="Proteomes" id="UP001319200">
    <property type="component" value="Unassembled WGS sequence"/>
</dbReference>
<dbReference type="EMBL" id="JAHESF010000023">
    <property type="protein sequence ID" value="MBT1699299.1"/>
    <property type="molecule type" value="Genomic_DNA"/>
</dbReference>
<organism evidence="2 3">
    <name type="scientific">Chryseosolibacter histidini</name>
    <dbReference type="NCBI Taxonomy" id="2782349"/>
    <lineage>
        <taxon>Bacteria</taxon>
        <taxon>Pseudomonadati</taxon>
        <taxon>Bacteroidota</taxon>
        <taxon>Cytophagia</taxon>
        <taxon>Cytophagales</taxon>
        <taxon>Chryseotaleaceae</taxon>
        <taxon>Chryseosolibacter</taxon>
    </lineage>
</organism>
<reference evidence="2 3" key="1">
    <citation type="submission" date="2021-05" db="EMBL/GenBank/DDBJ databases">
        <title>A Polyphasic approach of four new species of the genus Ohtaekwangia: Ohtaekwangia histidinii sp. nov., Ohtaekwangia cretensis sp. nov., Ohtaekwangia indiensis sp. nov., Ohtaekwangia reichenbachii sp. nov. from diverse environment.</title>
        <authorList>
            <person name="Octaviana S."/>
        </authorList>
    </citation>
    <scope>NUCLEOTIDE SEQUENCE [LARGE SCALE GENOMIC DNA]</scope>
    <source>
        <strain evidence="2 3">PWU4</strain>
    </source>
</reference>
<keyword evidence="1" id="KW-1133">Transmembrane helix</keyword>
<feature type="transmembrane region" description="Helical" evidence="1">
    <location>
        <begin position="7"/>
        <end position="32"/>
    </location>
</feature>
<dbReference type="RefSeq" id="WP_254167129.1">
    <property type="nucleotide sequence ID" value="NZ_JAHESF010000023.1"/>
</dbReference>
<comment type="caution">
    <text evidence="2">The sequence shown here is derived from an EMBL/GenBank/DDBJ whole genome shotgun (WGS) entry which is preliminary data.</text>
</comment>
<name>A0AAP2DRY2_9BACT</name>
<gene>
    <name evidence="2" type="ORF">KK083_20550</name>
</gene>
<feature type="transmembrane region" description="Helical" evidence="1">
    <location>
        <begin position="139"/>
        <end position="155"/>
    </location>
</feature>
<dbReference type="PROSITE" id="PS51257">
    <property type="entry name" value="PROKAR_LIPOPROTEIN"/>
    <property type="match status" value="1"/>
</dbReference>
<dbReference type="InterPro" id="IPR005134">
    <property type="entry name" value="UPF0114"/>
</dbReference>